<dbReference type="SUPFAM" id="SSF52283">
    <property type="entry name" value="Formate/glycerate dehydrogenase catalytic domain-like"/>
    <property type="match status" value="1"/>
</dbReference>
<comment type="caution">
    <text evidence="7">The sequence shown here is derived from an EMBL/GenBank/DDBJ whole genome shotgun (WGS) entry which is preliminary data.</text>
</comment>
<dbReference type="Proteomes" id="UP001500888">
    <property type="component" value="Unassembled WGS sequence"/>
</dbReference>
<gene>
    <name evidence="7" type="ORF">GCM10022226_59690</name>
</gene>
<dbReference type="InterPro" id="IPR006139">
    <property type="entry name" value="D-isomer_2_OHA_DH_cat_dom"/>
</dbReference>
<name>A0ABP7IZH7_9ACTN</name>
<evidence type="ECO:0000256" key="3">
    <source>
        <dbReference type="ARBA" id="ARBA00023027"/>
    </source>
</evidence>
<accession>A0ABP7IZH7</accession>
<dbReference type="PANTHER" id="PTHR43761">
    <property type="entry name" value="D-ISOMER SPECIFIC 2-HYDROXYACID DEHYDROGENASE FAMILY PROTEIN (AFU_ORTHOLOGUE AFUA_1G13630)"/>
    <property type="match status" value="1"/>
</dbReference>
<keyword evidence="3" id="KW-0520">NAD</keyword>
<dbReference type="PANTHER" id="PTHR43761:SF1">
    <property type="entry name" value="D-ISOMER SPECIFIC 2-HYDROXYACID DEHYDROGENASE CATALYTIC DOMAIN-CONTAINING PROTEIN-RELATED"/>
    <property type="match status" value="1"/>
</dbReference>
<dbReference type="InterPro" id="IPR050418">
    <property type="entry name" value="D-iso_2-hydroxyacid_DH_PdxB"/>
</dbReference>
<evidence type="ECO:0000256" key="1">
    <source>
        <dbReference type="ARBA" id="ARBA00005854"/>
    </source>
</evidence>
<proteinExistence type="inferred from homology"/>
<dbReference type="RefSeq" id="WP_344947561.1">
    <property type="nucleotide sequence ID" value="NZ_BAAAZR010000028.1"/>
</dbReference>
<feature type="domain" description="D-isomer specific 2-hydroxyacid dehydrogenase NAD-binding" evidence="6">
    <location>
        <begin position="113"/>
        <end position="276"/>
    </location>
</feature>
<protein>
    <submittedName>
        <fullName evidence="7">D-2-hydroxyacid dehydrogenase</fullName>
    </submittedName>
</protein>
<keyword evidence="8" id="KW-1185">Reference proteome</keyword>
<sequence length="312" mass="33553">MSSRPRVVWVDEPTVLPAEFLARVREFCEFNVMNGMPGPDEVVRRLRGAEIAVAEWTLFDEGLISRLGSVRYLCLVTTAADYVDVEAARRHGIVVTNCPSYSAASVAEYVIGALIVADRAMNASNAEAKLGRSHVYHPFLGRGLEKSTLGLVGVGTIGRQIAKRAAALGMTVLGCNRSGGPVPGVKIASLEQVLRSADYVSIQVPYSAATHHLISGAELDLLARHAILANVSRARVLDEQALADRLASGRIRGAILDDVSDPVRSRLVSLPAALVTTGIAWFTEHAIHRNFNELEQTLRSCVADAPINVVDP</sequence>
<evidence type="ECO:0000313" key="8">
    <source>
        <dbReference type="Proteomes" id="UP001500888"/>
    </source>
</evidence>
<organism evidence="7 8">
    <name type="scientific">Sphaerisporangium flaviroseum</name>
    <dbReference type="NCBI Taxonomy" id="509199"/>
    <lineage>
        <taxon>Bacteria</taxon>
        <taxon>Bacillati</taxon>
        <taxon>Actinomycetota</taxon>
        <taxon>Actinomycetes</taxon>
        <taxon>Streptosporangiales</taxon>
        <taxon>Streptosporangiaceae</taxon>
        <taxon>Sphaerisporangium</taxon>
    </lineage>
</organism>
<dbReference type="InterPro" id="IPR006140">
    <property type="entry name" value="D-isomer_DH_NAD-bd"/>
</dbReference>
<dbReference type="Pfam" id="PF00389">
    <property type="entry name" value="2-Hacid_dh"/>
    <property type="match status" value="1"/>
</dbReference>
<dbReference type="InterPro" id="IPR036291">
    <property type="entry name" value="NAD(P)-bd_dom_sf"/>
</dbReference>
<dbReference type="EMBL" id="BAAAZR010000028">
    <property type="protein sequence ID" value="GAA3830872.1"/>
    <property type="molecule type" value="Genomic_DNA"/>
</dbReference>
<feature type="domain" description="D-isomer specific 2-hydroxyacid dehydrogenase catalytic" evidence="5">
    <location>
        <begin position="18"/>
        <end position="305"/>
    </location>
</feature>
<evidence type="ECO:0000256" key="2">
    <source>
        <dbReference type="ARBA" id="ARBA00023002"/>
    </source>
</evidence>
<evidence type="ECO:0000259" key="5">
    <source>
        <dbReference type="Pfam" id="PF00389"/>
    </source>
</evidence>
<reference evidence="8" key="1">
    <citation type="journal article" date="2019" name="Int. J. Syst. Evol. Microbiol.">
        <title>The Global Catalogue of Microorganisms (GCM) 10K type strain sequencing project: providing services to taxonomists for standard genome sequencing and annotation.</title>
        <authorList>
            <consortium name="The Broad Institute Genomics Platform"/>
            <consortium name="The Broad Institute Genome Sequencing Center for Infectious Disease"/>
            <person name="Wu L."/>
            <person name="Ma J."/>
        </authorList>
    </citation>
    <scope>NUCLEOTIDE SEQUENCE [LARGE SCALE GENOMIC DNA]</scope>
    <source>
        <strain evidence="8">JCM 16908</strain>
    </source>
</reference>
<dbReference type="Gene3D" id="3.40.50.720">
    <property type="entry name" value="NAD(P)-binding Rossmann-like Domain"/>
    <property type="match status" value="2"/>
</dbReference>
<evidence type="ECO:0000256" key="4">
    <source>
        <dbReference type="RuleBase" id="RU003719"/>
    </source>
</evidence>
<evidence type="ECO:0000313" key="7">
    <source>
        <dbReference type="EMBL" id="GAA3830872.1"/>
    </source>
</evidence>
<dbReference type="SUPFAM" id="SSF51735">
    <property type="entry name" value="NAD(P)-binding Rossmann-fold domains"/>
    <property type="match status" value="1"/>
</dbReference>
<keyword evidence="2 4" id="KW-0560">Oxidoreductase</keyword>
<dbReference type="Pfam" id="PF02826">
    <property type="entry name" value="2-Hacid_dh_C"/>
    <property type="match status" value="1"/>
</dbReference>
<comment type="similarity">
    <text evidence="1 4">Belongs to the D-isomer specific 2-hydroxyacid dehydrogenase family.</text>
</comment>
<evidence type="ECO:0000259" key="6">
    <source>
        <dbReference type="Pfam" id="PF02826"/>
    </source>
</evidence>